<proteinExistence type="predicted"/>
<dbReference type="RefSeq" id="WP_163962738.1">
    <property type="nucleotide sequence ID" value="NZ_JAAGNX010000001.1"/>
</dbReference>
<dbReference type="SUPFAM" id="SSF53800">
    <property type="entry name" value="Chelatase"/>
    <property type="match status" value="1"/>
</dbReference>
<dbReference type="InterPro" id="IPR013517">
    <property type="entry name" value="FG-GAP"/>
</dbReference>
<protein>
    <recommendedName>
        <fullName evidence="4">VCBS repeat protein</fullName>
    </recommendedName>
</protein>
<dbReference type="Gene3D" id="3.40.50.1400">
    <property type="match status" value="2"/>
</dbReference>
<evidence type="ECO:0008006" key="4">
    <source>
        <dbReference type="Google" id="ProtNLM"/>
    </source>
</evidence>
<dbReference type="PANTHER" id="PTHR46580">
    <property type="entry name" value="SENSOR KINASE-RELATED"/>
    <property type="match status" value="1"/>
</dbReference>
<dbReference type="Proteomes" id="UP000478417">
    <property type="component" value="Unassembled WGS sequence"/>
</dbReference>
<keyword evidence="1" id="KW-0732">Signal</keyword>
<name>A0A6B2LYX9_9BACT</name>
<dbReference type="InterPro" id="IPR001015">
    <property type="entry name" value="Ferrochelatase"/>
</dbReference>
<dbReference type="SUPFAM" id="SSF69318">
    <property type="entry name" value="Integrin alpha N-terminal domain"/>
    <property type="match status" value="2"/>
</dbReference>
<dbReference type="Pfam" id="PF00762">
    <property type="entry name" value="Ferrochelatase"/>
    <property type="match status" value="1"/>
</dbReference>
<keyword evidence="3" id="KW-1185">Reference proteome</keyword>
<dbReference type="Pfam" id="PF13517">
    <property type="entry name" value="FG-GAP_3"/>
    <property type="match status" value="1"/>
</dbReference>
<evidence type="ECO:0000313" key="2">
    <source>
        <dbReference type="EMBL" id="NDV61633.1"/>
    </source>
</evidence>
<accession>A0A6B2LYX9</accession>
<comment type="caution">
    <text evidence="2">The sequence shown here is derived from an EMBL/GenBank/DDBJ whole genome shotgun (WGS) entry which is preliminary data.</text>
</comment>
<dbReference type="GO" id="GO:0006783">
    <property type="term" value="P:heme biosynthetic process"/>
    <property type="evidence" value="ECO:0007669"/>
    <property type="project" value="InterPro"/>
</dbReference>
<sequence length="1264" mass="137678">MKYPVVAILTIALLGGVPQAYPAKIKSPILPEGDGSQLVKGPPAELQLPSVAVAKGFYKDKNPPNGFKRVALMYVAHGEPATVEDGDEIIVFPDGSPFGPHAVELNVPEAYQYTEWAAAYEEIATAMSYIFWDINGNGIPHEVGIVPHGDVPGFFTWEAFHASIYEHYALVNNYSPHNDVIRAHFDSVDVQVNGAKVDTFLAYLDDIPRIPDVVYEIAAGDYDELVVVPMLVANSTHTEEITGMIEEVGHLAEGIEILVAEPFFEVPYMRKSLRDSILAMAFQLADHIPMEVEDYNIGVVLASHGTPYVPPMPEFGWVEGEIFSELIPTEDAFHEEIAKSLPWASKTGRMNYSEPAIEDALADFEAEGYTDVIVVPSAFPTAAIHTMYDVASAAMERAVLPEEGVVTHERFSGMRVHYTSRGFADAEPGVSEFRDGLAFLGRIAVMEALKKSPPDIYEETHFPPGEMFMILDSEMDPGTGLQFLFYEITDGNWPADYEGIPMPDWVLTDPPSASGNSTSRMMISLQDNLTSLTGKDLNGAQLGLVVLASDSITPTDEDLRGFSTLTGTYNAETGIDFGRVELSLPSSGTPCQPGDVCVTVYADEVTGPDFKLMLYKTTEGEWPQDFITLPTPTAVVTQTVPVPDTSPVEIHIPLEGNLFTFSGEELIGERLGLVVVTGVAANFVVEATDARGFSAGTMIYVPGEAMDFGEIELTIPLGNPSDLNPYHPHRLSGPLMWTEHMLGTDDFVPGAIYLDVADLDDDGVKDIIMVGEPHFEMPELPLTVLKLGVYYMNPDMTIKDQEIIDSWSESDPVLYSPWGVKVIEHSGAPMIIVGCNIPELAPLEDGSGAVLSYRRVGDNWVRSAVRSNPNPLVTNYNAMIVVASDIDQDGDEDLAMSGAFATSSVGSWLENTGDPSNPWIEHLQPMAPGTDPYIRGTLAYKSADLNGDGYPEVFYNAMFDIADTNPPRYRGEIWMAINPGPGGWDSPWEMVVIDDDNWAAADMWVHDFDNDGYPDLIANQIFNQTVTRYWNPGGTLTEAWTPEVIIDDLTSPSDMWLADMDMDGLMDVCSADHTAHRGFWHKNPGLAGTGMWKPNLIFRNIRLPGDFAMVDMDSDGDTDWVGTSMSYGKAFIMEQIHPEESLVVNISLPDGFSGNISQLMVTLAGSLPVMGPPAAVLAQIQNGDVDGDGIGDVDNILNTSTDLTLAFEDVGLTGEYHVVVALFMEGGGVFAPVPGVDYMGSTQKLLFGQGEVDASVELQLVPPM</sequence>
<evidence type="ECO:0000256" key="1">
    <source>
        <dbReference type="ARBA" id="ARBA00022729"/>
    </source>
</evidence>
<dbReference type="AlphaFoldDB" id="A0A6B2LYX9"/>
<dbReference type="InterPro" id="IPR028994">
    <property type="entry name" value="Integrin_alpha_N"/>
</dbReference>
<dbReference type="PANTHER" id="PTHR46580:SF4">
    <property type="entry name" value="ATP_GTP-BINDING PROTEIN"/>
    <property type="match status" value="1"/>
</dbReference>
<organism evidence="2 3">
    <name type="scientific">Oceanipulchritudo coccoides</name>
    <dbReference type="NCBI Taxonomy" id="2706888"/>
    <lineage>
        <taxon>Bacteria</taxon>
        <taxon>Pseudomonadati</taxon>
        <taxon>Verrucomicrobiota</taxon>
        <taxon>Opitutia</taxon>
        <taxon>Puniceicoccales</taxon>
        <taxon>Oceanipulchritudinaceae</taxon>
        <taxon>Oceanipulchritudo</taxon>
    </lineage>
</organism>
<dbReference type="Gene3D" id="2.130.10.130">
    <property type="entry name" value="Integrin alpha, N-terminal"/>
    <property type="match status" value="1"/>
</dbReference>
<gene>
    <name evidence="2" type="ORF">G0Q06_04140</name>
</gene>
<reference evidence="2 3" key="1">
    <citation type="submission" date="2020-02" db="EMBL/GenBank/DDBJ databases">
        <title>Albibacoteraceae fam. nov., the first described family within the subdivision 4 Verrucomicrobia.</title>
        <authorList>
            <person name="Xi F."/>
        </authorList>
    </citation>
    <scope>NUCLEOTIDE SEQUENCE [LARGE SCALE GENOMIC DNA]</scope>
    <source>
        <strain evidence="2 3">CK1056</strain>
    </source>
</reference>
<evidence type="ECO:0000313" key="3">
    <source>
        <dbReference type="Proteomes" id="UP000478417"/>
    </source>
</evidence>
<dbReference type="EMBL" id="JAAGNX010000001">
    <property type="protein sequence ID" value="NDV61633.1"/>
    <property type="molecule type" value="Genomic_DNA"/>
</dbReference>
<dbReference type="GO" id="GO:0004325">
    <property type="term" value="F:ferrochelatase activity"/>
    <property type="evidence" value="ECO:0007669"/>
    <property type="project" value="InterPro"/>
</dbReference>